<sequence length="149" mass="17183">MDTVEGNGEKRALDGEDLVSIQKLRKNRFQVRVLQDSFYAERCYSLSCAYCWVGFEFRSVRVVIRILGQWHSTCLLRRRRSLQTRSGSRSNRCMRGLPIGGPSCRPWQREPSDENSIDDPIEGVIVLAFPSPRMVSRWLPVRPPQVTGR</sequence>
<reference evidence="1 2" key="1">
    <citation type="journal article" date="2014" name="Agronomy (Basel)">
        <title>A Draft Genome Sequence for Ensete ventricosum, the Drought-Tolerant Tree Against Hunger.</title>
        <authorList>
            <person name="Harrison J."/>
            <person name="Moore K.A."/>
            <person name="Paszkiewicz K."/>
            <person name="Jones T."/>
            <person name="Grant M."/>
            <person name="Ambacheew D."/>
            <person name="Muzemil S."/>
            <person name="Studholme D.J."/>
        </authorList>
    </citation>
    <scope>NUCLEOTIDE SEQUENCE [LARGE SCALE GENOMIC DNA]</scope>
</reference>
<name>A0A426XLR7_ENSVE</name>
<dbReference type="Proteomes" id="UP000287651">
    <property type="component" value="Unassembled WGS sequence"/>
</dbReference>
<proteinExistence type="predicted"/>
<evidence type="ECO:0000313" key="1">
    <source>
        <dbReference type="EMBL" id="RRT40381.1"/>
    </source>
</evidence>
<organism evidence="1 2">
    <name type="scientific">Ensete ventricosum</name>
    <name type="common">Abyssinian banana</name>
    <name type="synonym">Musa ensete</name>
    <dbReference type="NCBI Taxonomy" id="4639"/>
    <lineage>
        <taxon>Eukaryota</taxon>
        <taxon>Viridiplantae</taxon>
        <taxon>Streptophyta</taxon>
        <taxon>Embryophyta</taxon>
        <taxon>Tracheophyta</taxon>
        <taxon>Spermatophyta</taxon>
        <taxon>Magnoliopsida</taxon>
        <taxon>Liliopsida</taxon>
        <taxon>Zingiberales</taxon>
        <taxon>Musaceae</taxon>
        <taxon>Ensete</taxon>
    </lineage>
</organism>
<dbReference type="EMBL" id="AMZH03019422">
    <property type="protein sequence ID" value="RRT40381.1"/>
    <property type="molecule type" value="Genomic_DNA"/>
</dbReference>
<gene>
    <name evidence="1" type="ORF">B296_00043176</name>
</gene>
<protein>
    <submittedName>
        <fullName evidence="1">Uncharacterized protein</fullName>
    </submittedName>
</protein>
<accession>A0A426XLR7</accession>
<comment type="caution">
    <text evidence="1">The sequence shown here is derived from an EMBL/GenBank/DDBJ whole genome shotgun (WGS) entry which is preliminary data.</text>
</comment>
<evidence type="ECO:0000313" key="2">
    <source>
        <dbReference type="Proteomes" id="UP000287651"/>
    </source>
</evidence>
<dbReference type="AlphaFoldDB" id="A0A426XLR7"/>